<dbReference type="Proteomes" id="UP000054321">
    <property type="component" value="Unassembled WGS sequence"/>
</dbReference>
<reference evidence="2 3" key="1">
    <citation type="submission" date="2014-04" db="EMBL/GenBank/DDBJ databases">
        <authorList>
            <consortium name="DOE Joint Genome Institute"/>
            <person name="Kuo A."/>
            <person name="Martino E."/>
            <person name="Perotto S."/>
            <person name="Kohler A."/>
            <person name="Nagy L.G."/>
            <person name="Floudas D."/>
            <person name="Copeland A."/>
            <person name="Barry K.W."/>
            <person name="Cichocki N."/>
            <person name="Veneault-Fourrey C."/>
            <person name="LaButti K."/>
            <person name="Lindquist E.A."/>
            <person name="Lipzen A."/>
            <person name="Lundell T."/>
            <person name="Morin E."/>
            <person name="Murat C."/>
            <person name="Sun H."/>
            <person name="Tunlid A."/>
            <person name="Henrissat B."/>
            <person name="Grigoriev I.V."/>
            <person name="Hibbett D.S."/>
            <person name="Martin F."/>
            <person name="Nordberg H.P."/>
            <person name="Cantor M.N."/>
            <person name="Hua S.X."/>
        </authorList>
    </citation>
    <scope>NUCLEOTIDE SEQUENCE [LARGE SCALE GENOMIC DNA]</scope>
    <source>
        <strain evidence="2 3">Zn</strain>
    </source>
</reference>
<reference evidence="3" key="2">
    <citation type="submission" date="2015-01" db="EMBL/GenBank/DDBJ databases">
        <title>Evolutionary Origins and Diversification of the Mycorrhizal Mutualists.</title>
        <authorList>
            <consortium name="DOE Joint Genome Institute"/>
            <consortium name="Mycorrhizal Genomics Consortium"/>
            <person name="Kohler A."/>
            <person name="Kuo A."/>
            <person name="Nagy L.G."/>
            <person name="Floudas D."/>
            <person name="Copeland A."/>
            <person name="Barry K.W."/>
            <person name="Cichocki N."/>
            <person name="Veneault-Fourrey C."/>
            <person name="LaButti K."/>
            <person name="Lindquist E.A."/>
            <person name="Lipzen A."/>
            <person name="Lundell T."/>
            <person name="Morin E."/>
            <person name="Murat C."/>
            <person name="Riley R."/>
            <person name="Ohm R."/>
            <person name="Sun H."/>
            <person name="Tunlid A."/>
            <person name="Henrissat B."/>
            <person name="Grigoriev I.V."/>
            <person name="Hibbett D.S."/>
            <person name="Martin F."/>
        </authorList>
    </citation>
    <scope>NUCLEOTIDE SEQUENCE [LARGE SCALE GENOMIC DNA]</scope>
    <source>
        <strain evidence="3">Zn</strain>
    </source>
</reference>
<protein>
    <recommendedName>
        <fullName evidence="1">Methyltransferase type 12 domain-containing protein</fullName>
    </recommendedName>
</protein>
<dbReference type="Gene3D" id="3.40.50.150">
    <property type="entry name" value="Vaccinia Virus protein VP39"/>
    <property type="match status" value="1"/>
</dbReference>
<dbReference type="AlphaFoldDB" id="A0A0C3CLA0"/>
<proteinExistence type="predicted"/>
<dbReference type="CDD" id="cd02440">
    <property type="entry name" value="AdoMet_MTases"/>
    <property type="match status" value="1"/>
</dbReference>
<accession>A0A0C3CLA0</accession>
<organism evidence="2 3">
    <name type="scientific">Oidiodendron maius (strain Zn)</name>
    <dbReference type="NCBI Taxonomy" id="913774"/>
    <lineage>
        <taxon>Eukaryota</taxon>
        <taxon>Fungi</taxon>
        <taxon>Dikarya</taxon>
        <taxon>Ascomycota</taxon>
        <taxon>Pezizomycotina</taxon>
        <taxon>Leotiomycetes</taxon>
        <taxon>Leotiomycetes incertae sedis</taxon>
        <taxon>Myxotrichaceae</taxon>
        <taxon>Oidiodendron</taxon>
    </lineage>
</organism>
<dbReference type="InterPro" id="IPR013217">
    <property type="entry name" value="Methyltransf_12"/>
</dbReference>
<keyword evidence="3" id="KW-1185">Reference proteome</keyword>
<dbReference type="Pfam" id="PF08242">
    <property type="entry name" value="Methyltransf_12"/>
    <property type="match status" value="1"/>
</dbReference>
<evidence type="ECO:0000259" key="1">
    <source>
        <dbReference type="Pfam" id="PF08242"/>
    </source>
</evidence>
<feature type="domain" description="Methyltransferase type 12" evidence="1">
    <location>
        <begin position="61"/>
        <end position="161"/>
    </location>
</feature>
<dbReference type="InParanoid" id="A0A0C3CLA0"/>
<dbReference type="SUPFAM" id="SSF53335">
    <property type="entry name" value="S-adenosyl-L-methionine-dependent methyltransferases"/>
    <property type="match status" value="1"/>
</dbReference>
<dbReference type="OrthoDB" id="540004at2759"/>
<dbReference type="EMBL" id="KN832878">
    <property type="protein sequence ID" value="KIM99758.1"/>
    <property type="molecule type" value="Genomic_DNA"/>
</dbReference>
<dbReference type="InterPro" id="IPR029063">
    <property type="entry name" value="SAM-dependent_MTases_sf"/>
</dbReference>
<dbReference type="HOGENOM" id="CLU_065741_0_0_1"/>
<evidence type="ECO:0000313" key="2">
    <source>
        <dbReference type="EMBL" id="KIM99758.1"/>
    </source>
</evidence>
<gene>
    <name evidence="2" type="ORF">OIDMADRAFT_181148</name>
</gene>
<name>A0A0C3CLA0_OIDMZ</name>
<evidence type="ECO:0000313" key="3">
    <source>
        <dbReference type="Proteomes" id="UP000054321"/>
    </source>
</evidence>
<sequence length="282" mass="31671">MAENRDYEAINRANWDERAPVHAEAEEYNIPDFIKNKDYLGDVITFDVPRIGDITGKTCVHLQCHIGTDTLGLARLGATSVTGLDFSPKSLTEANKLAAATIGSGGEKIKFVESSVYDALNVLPEGHFDLVFTGVGAICWIHSIQNWAEVVSKLLKKGGRLFIREGHPMLWTLDDKRSDLLQVKYPYFEREKPTIFEDAGTYVGGGQHKFENTQSVEFNHGIGEIIQALLDHGMRITAMEEHQSVPWEALPGQMTEVMKNEWTLTDQPWRLPHSYTLQAVKE</sequence>